<proteinExistence type="predicted"/>
<evidence type="ECO:0000313" key="3">
    <source>
        <dbReference type="Proteomes" id="UP000304912"/>
    </source>
</evidence>
<protein>
    <recommendedName>
        <fullName evidence="4">Type IV secretion protein DotH</fullName>
    </recommendedName>
</protein>
<dbReference type="InterPro" id="IPR022073">
    <property type="entry name" value="T4BSS_DotH_IcmK"/>
</dbReference>
<dbReference type="EMBL" id="CP039853">
    <property type="protein sequence ID" value="QCZ95508.1"/>
    <property type="molecule type" value="Genomic_DNA"/>
</dbReference>
<feature type="chain" id="PRO_5022886246" description="Type IV secretion protein DotH" evidence="1">
    <location>
        <begin position="21"/>
        <end position="313"/>
    </location>
</feature>
<name>A0A5B7YJ18_9ALTE</name>
<organism evidence="2 3">
    <name type="scientific">Salinimonas iocasae</name>
    <dbReference type="NCBI Taxonomy" id="2572577"/>
    <lineage>
        <taxon>Bacteria</taxon>
        <taxon>Pseudomonadati</taxon>
        <taxon>Pseudomonadota</taxon>
        <taxon>Gammaproteobacteria</taxon>
        <taxon>Alteromonadales</taxon>
        <taxon>Alteromonadaceae</taxon>
        <taxon>Alteromonas/Salinimonas group</taxon>
        <taxon>Salinimonas</taxon>
    </lineage>
</organism>
<keyword evidence="1" id="KW-0732">Signal</keyword>
<dbReference type="Pfam" id="PF12293">
    <property type="entry name" value="T4BSS_DotH_IcmK"/>
    <property type="match status" value="1"/>
</dbReference>
<evidence type="ECO:0008006" key="4">
    <source>
        <dbReference type="Google" id="ProtNLM"/>
    </source>
</evidence>
<accession>A0A5B7YJ18</accession>
<dbReference type="RefSeq" id="WP_139758195.1">
    <property type="nucleotide sequence ID" value="NZ_CP039853.1"/>
</dbReference>
<gene>
    <name evidence="2" type="ORF">FBQ74_18480</name>
</gene>
<dbReference type="KEGG" id="salk:FBQ74_18480"/>
<dbReference type="AlphaFoldDB" id="A0A5B7YJ18"/>
<evidence type="ECO:0000313" key="2">
    <source>
        <dbReference type="EMBL" id="QCZ95508.1"/>
    </source>
</evidence>
<feature type="signal peptide" evidence="1">
    <location>
        <begin position="1"/>
        <end position="20"/>
    </location>
</feature>
<keyword evidence="2" id="KW-0614">Plasmid</keyword>
<geneLocation type="plasmid" evidence="2 3">
    <name>plas12</name>
</geneLocation>
<reference evidence="2 3" key="1">
    <citation type="submission" date="2019-04" db="EMBL/GenBank/DDBJ databases">
        <title>Salinimonas iocasae sp. nov., a halophilic bacterium isolated from the outer tube casing of tubeworms in Okinawa Trough.</title>
        <authorList>
            <person name="Zhang H."/>
            <person name="Wang H."/>
            <person name="Li C."/>
        </authorList>
    </citation>
    <scope>NUCLEOTIDE SEQUENCE [LARGE SCALE GENOMIC DNA]</scope>
    <source>
        <strain evidence="2 3">KX18D6</strain>
        <plasmid evidence="2 3">plas12</plasmid>
    </source>
</reference>
<dbReference type="Proteomes" id="UP000304912">
    <property type="component" value="Plasmid plas12"/>
</dbReference>
<keyword evidence="3" id="KW-1185">Reference proteome</keyword>
<dbReference type="OrthoDB" id="6362753at2"/>
<sequence>MKFLNKFSFLALLLATGVQANQNKDPVPADVVPYTDEAQATDLTDEEMKELAFEIFLERNFKMTPEQLRQYAEKKRSEAEALKRQKPADSIRKVDALDISPAAKPYRIYITPGWDTHVSFIDAAGNVWPVMYQTTGSSEEFNVKQVISETSNKLRVNGKFRVGSSNLTVGLKGIDELITLELVADKQKYHSSLTLQIPQLGPNTSSDITSDDNQAMMSNEPYMQKVLHGGVGLPNDFKKLQSSHQDVSAWQRGNLLYILTNLHVHGVDPLSVRHGPGGYTAYEISYLPSLLFTTDNGNAVSVYFQKERGSYAQ</sequence>
<evidence type="ECO:0000256" key="1">
    <source>
        <dbReference type="SAM" id="SignalP"/>
    </source>
</evidence>